<keyword evidence="2" id="KW-0597">Phosphoprotein</keyword>
<evidence type="ECO:0000256" key="1">
    <source>
        <dbReference type="ARBA" id="ARBA00006903"/>
    </source>
</evidence>
<dbReference type="AlphaFoldDB" id="A0A7K9CTA7"/>
<feature type="non-terminal residue" evidence="4">
    <location>
        <position position="563"/>
    </location>
</feature>
<comment type="caution">
    <text evidence="4">The sequence shown here is derived from an EMBL/GenBank/DDBJ whole genome shotgun (WGS) entry which is preliminary data.</text>
</comment>
<dbReference type="OrthoDB" id="5597648at2759"/>
<sequence length="563" mass="61485">MSEDICDGISSEEKPEVMEMPSNEILPHKLVPHLVEGEVLHEPSHDEHRQATQSASNGQEGDIIINENSLTERIIESLPSNGEATEDVPTECNETVSLDAEPESEETLHEQSNPATESSSKASRWGAWGTWGKSLLSSASATVGKCHGITAVKEKAGTTLGIHNASPASSERAEPPAAETPIIQAEDSLDQSSSENIPSSPSPGSRGVLSAITNAVQNTGKSVLSGGLDALEFIGKTTMNVLAESDPGFKRTKTLMARTVSLSQLLREAKEKEKQRRAQQVTVERTAHYGLLFDEFQGLSHLEALEILSNESEAQIQTYLATLDEEQLETVKNDLIAIKEIFVPKESDNEVVQEQKADMGEEFVSMLTELLFELHVAATPDKLNKARKKAHEWLEEASLSTPVDVEEKLKETPGEPAEEKTEKEDKVNIDKPEVDKNKTVEKIYMLSIESLAEVTARCIEQLHKVAELILHGQEVEKTAQDQAKVLTNLTSAMCNEVSSLSKKFSDSLTTAGSSMKAEVLNPIIDSVLLEGCNSTTYIQDAFQLLLPVLQISHIQTSCLKAQE</sequence>
<feature type="non-terminal residue" evidence="4">
    <location>
        <position position="1"/>
    </location>
</feature>
<dbReference type="InterPro" id="IPR007998">
    <property type="entry name" value="DUF719"/>
</dbReference>
<feature type="region of interest" description="Disordered" evidence="3">
    <location>
        <begin position="43"/>
        <end position="63"/>
    </location>
</feature>
<feature type="compositionally biased region" description="Low complexity" evidence="3">
    <location>
        <begin position="192"/>
        <end position="205"/>
    </location>
</feature>
<reference evidence="4 5" key="1">
    <citation type="submission" date="2019-09" db="EMBL/GenBank/DDBJ databases">
        <title>Bird 10,000 Genomes (B10K) Project - Family phase.</title>
        <authorList>
            <person name="Zhang G."/>
        </authorList>
    </citation>
    <scope>NUCLEOTIDE SEQUENCE [LARGE SCALE GENOMIC DNA]</scope>
    <source>
        <strain evidence="4">B10K-DU-001-23</strain>
        <tissue evidence="4">Muscle</tissue>
    </source>
</reference>
<dbReference type="Proteomes" id="UP000518305">
    <property type="component" value="Unassembled WGS sequence"/>
</dbReference>
<feature type="region of interest" description="Disordered" evidence="3">
    <location>
        <begin position="404"/>
        <end position="426"/>
    </location>
</feature>
<evidence type="ECO:0000313" key="4">
    <source>
        <dbReference type="EMBL" id="NXG55873.1"/>
    </source>
</evidence>
<organism evidence="4 5">
    <name type="scientific">Hemiprocne comata</name>
    <dbReference type="NCBI Taxonomy" id="243314"/>
    <lineage>
        <taxon>Eukaryota</taxon>
        <taxon>Metazoa</taxon>
        <taxon>Chordata</taxon>
        <taxon>Craniata</taxon>
        <taxon>Vertebrata</taxon>
        <taxon>Euteleostomi</taxon>
        <taxon>Archelosauria</taxon>
        <taxon>Archosauria</taxon>
        <taxon>Dinosauria</taxon>
        <taxon>Saurischia</taxon>
        <taxon>Theropoda</taxon>
        <taxon>Coelurosauria</taxon>
        <taxon>Aves</taxon>
        <taxon>Neognathae</taxon>
        <taxon>Neoaves</taxon>
        <taxon>Strisores</taxon>
        <taxon>Apodiformes</taxon>
        <taxon>Apodidae</taxon>
        <taxon>Hemiprocninae</taxon>
        <taxon>Hemiprocne</taxon>
    </lineage>
</organism>
<evidence type="ECO:0000313" key="5">
    <source>
        <dbReference type="Proteomes" id="UP000518305"/>
    </source>
</evidence>
<keyword evidence="5" id="KW-1185">Reference proteome</keyword>
<name>A0A7K9CTA7_9AVES</name>
<comment type="similarity">
    <text evidence="1">Belongs to the FAM114 family.</text>
</comment>
<protein>
    <submittedName>
        <fullName evidence="4">NXP20 protein</fullName>
    </submittedName>
</protein>
<dbReference type="Pfam" id="PF05334">
    <property type="entry name" value="DUF719"/>
    <property type="match status" value="1"/>
</dbReference>
<dbReference type="EMBL" id="VWZJ01001796">
    <property type="protein sequence ID" value="NXG55873.1"/>
    <property type="molecule type" value="Genomic_DNA"/>
</dbReference>
<feature type="region of interest" description="Disordered" evidence="3">
    <location>
        <begin position="187"/>
        <end position="208"/>
    </location>
</feature>
<feature type="region of interest" description="Disordered" evidence="3">
    <location>
        <begin position="99"/>
        <end position="124"/>
    </location>
</feature>
<gene>
    <name evidence="4" type="primary">Fam114a1</name>
    <name evidence="4" type="ORF">HEMCOM_R08124</name>
</gene>
<evidence type="ECO:0000256" key="2">
    <source>
        <dbReference type="ARBA" id="ARBA00022553"/>
    </source>
</evidence>
<feature type="compositionally biased region" description="Basic and acidic residues" evidence="3">
    <location>
        <begin position="405"/>
        <end position="426"/>
    </location>
</feature>
<evidence type="ECO:0000256" key="3">
    <source>
        <dbReference type="SAM" id="MobiDB-lite"/>
    </source>
</evidence>
<dbReference type="PANTHER" id="PTHR12842:SF4">
    <property type="entry name" value="PROTEIN NOXP20"/>
    <property type="match status" value="1"/>
</dbReference>
<feature type="compositionally biased region" description="Polar residues" evidence="3">
    <location>
        <begin position="110"/>
        <end position="122"/>
    </location>
</feature>
<proteinExistence type="inferred from homology"/>
<dbReference type="PANTHER" id="PTHR12842">
    <property type="entry name" value="FI01459P"/>
    <property type="match status" value="1"/>
</dbReference>
<accession>A0A7K9CTA7</accession>